<dbReference type="InterPro" id="IPR001810">
    <property type="entry name" value="F-box_dom"/>
</dbReference>
<dbReference type="PANTHER" id="PTHR31639:SF315">
    <property type="entry name" value="LEUCINE-RICH REPEAT DOMAIN SUPERFAMILY, F-BOX-LIKE DOMAIN SUPERFAMILY"/>
    <property type="match status" value="1"/>
</dbReference>
<dbReference type="InterPro" id="IPR032675">
    <property type="entry name" value="LRR_dom_sf"/>
</dbReference>
<organism evidence="2">
    <name type="scientific">Tanacetum cinerariifolium</name>
    <name type="common">Dalmatian daisy</name>
    <name type="synonym">Chrysanthemum cinerariifolium</name>
    <dbReference type="NCBI Taxonomy" id="118510"/>
    <lineage>
        <taxon>Eukaryota</taxon>
        <taxon>Viridiplantae</taxon>
        <taxon>Streptophyta</taxon>
        <taxon>Embryophyta</taxon>
        <taxon>Tracheophyta</taxon>
        <taxon>Spermatophyta</taxon>
        <taxon>Magnoliopsida</taxon>
        <taxon>eudicotyledons</taxon>
        <taxon>Gunneridae</taxon>
        <taxon>Pentapetalae</taxon>
        <taxon>asterids</taxon>
        <taxon>campanulids</taxon>
        <taxon>Asterales</taxon>
        <taxon>Asteraceae</taxon>
        <taxon>Asteroideae</taxon>
        <taxon>Anthemideae</taxon>
        <taxon>Anthemidinae</taxon>
        <taxon>Tanacetum</taxon>
    </lineage>
</organism>
<dbReference type="SUPFAM" id="SSF52047">
    <property type="entry name" value="RNI-like"/>
    <property type="match status" value="1"/>
</dbReference>
<evidence type="ECO:0000259" key="1">
    <source>
        <dbReference type="Pfam" id="PF00646"/>
    </source>
</evidence>
<gene>
    <name evidence="2" type="ORF">Tci_076327</name>
</gene>
<feature type="domain" description="F-box" evidence="1">
    <location>
        <begin position="101"/>
        <end position="134"/>
    </location>
</feature>
<dbReference type="Pfam" id="PF00646">
    <property type="entry name" value="F-box"/>
    <property type="match status" value="1"/>
</dbReference>
<dbReference type="SUPFAM" id="SSF81383">
    <property type="entry name" value="F-box domain"/>
    <property type="match status" value="1"/>
</dbReference>
<protein>
    <recommendedName>
        <fullName evidence="1">F-box domain-containing protein</fullName>
    </recommendedName>
</protein>
<reference evidence="2" key="1">
    <citation type="journal article" date="2019" name="Sci. Rep.">
        <title>Draft genome of Tanacetum cinerariifolium, the natural source of mosquito coil.</title>
        <authorList>
            <person name="Yamashiro T."/>
            <person name="Shiraishi A."/>
            <person name="Satake H."/>
            <person name="Nakayama K."/>
        </authorList>
    </citation>
    <scope>NUCLEOTIDE SEQUENCE</scope>
</reference>
<name>A0A699GMP6_TANCI</name>
<dbReference type="Gene3D" id="3.80.10.10">
    <property type="entry name" value="Ribonuclease Inhibitor"/>
    <property type="match status" value="1"/>
</dbReference>
<dbReference type="Gene3D" id="1.20.1280.50">
    <property type="match status" value="1"/>
</dbReference>
<dbReference type="AlphaFoldDB" id="A0A699GMP6"/>
<evidence type="ECO:0000313" key="2">
    <source>
        <dbReference type="EMBL" id="GEV04350.1"/>
    </source>
</evidence>
<dbReference type="PANTHER" id="PTHR31639">
    <property type="entry name" value="F-BOX PROTEIN-LIKE"/>
    <property type="match status" value="1"/>
</dbReference>
<accession>A0A699GMP6</accession>
<proteinExistence type="predicted"/>
<sequence>MLSVTRCVRETTLCGCGLWAVIGWGSRFVMGRSPALPAVGSWPVVCRLVRTQGPDYTSSYVFKVLHLQLQIMSAEEEPLEYHFSDKIISQKQQGYPEMDFFSNLPSDIIEIILCFLTTQEAARTSLLSKEWRYRWIKIPKVTFIEDMFQVSADLSVLEHTIYTQHETKMMFIKPKFVYAINQVLSMHEGPIYEFALSMKNILFETKQFQHLLSNCPLLKTVTLADLSFTIEAFHFRYEKVPRELPTALIHLKYLSINGSGFINEKVLSILVLLINSSPNLEKLKIENTELGEIFSCCQPYLPPIYDRWSLEDYADIWLEHLNELHISHFINWGNELDIVKLILAKSPVLRKVIYHEVSYEEGLQISEVFLSCPRASPVVEIIF</sequence>
<comment type="caution">
    <text evidence="2">The sequence shown here is derived from an EMBL/GenBank/DDBJ whole genome shotgun (WGS) entry which is preliminary data.</text>
</comment>
<dbReference type="EMBL" id="BKCJ010013315">
    <property type="protein sequence ID" value="GEV04350.1"/>
    <property type="molecule type" value="Genomic_DNA"/>
</dbReference>
<dbReference type="InterPro" id="IPR036047">
    <property type="entry name" value="F-box-like_dom_sf"/>
</dbReference>